<feature type="region of interest" description="Disordered" evidence="1">
    <location>
        <begin position="16"/>
        <end position="37"/>
    </location>
</feature>
<sequence length="74" mass="8209">MNVDVCLNLCNVTLEQDDSEDSETEREEDETPSGTDLQSAAHFLGLTLFLLTKTISGTLVDLKSNLARNYETDK</sequence>
<accession>A0A8T2NGY7</accession>
<reference evidence="2" key="1">
    <citation type="thesis" date="2021" institute="BYU ScholarsArchive" country="Provo, UT, USA">
        <title>Applications of and Algorithms for Genome Assembly and Genomic Analyses with an Emphasis on Marine Teleosts.</title>
        <authorList>
            <person name="Pickett B.D."/>
        </authorList>
    </citation>
    <scope>NUCLEOTIDE SEQUENCE</scope>
    <source>
        <strain evidence="2">HI-2016</strain>
    </source>
</reference>
<organism evidence="2 3">
    <name type="scientific">Albula glossodonta</name>
    <name type="common">roundjaw bonefish</name>
    <dbReference type="NCBI Taxonomy" id="121402"/>
    <lineage>
        <taxon>Eukaryota</taxon>
        <taxon>Metazoa</taxon>
        <taxon>Chordata</taxon>
        <taxon>Craniata</taxon>
        <taxon>Vertebrata</taxon>
        <taxon>Euteleostomi</taxon>
        <taxon>Actinopterygii</taxon>
        <taxon>Neopterygii</taxon>
        <taxon>Teleostei</taxon>
        <taxon>Albuliformes</taxon>
        <taxon>Albulidae</taxon>
        <taxon>Albula</taxon>
    </lineage>
</organism>
<protein>
    <submittedName>
        <fullName evidence="2">Uncharacterized protein</fullName>
    </submittedName>
</protein>
<dbReference type="AlphaFoldDB" id="A0A8T2NGY7"/>
<dbReference type="Proteomes" id="UP000824540">
    <property type="component" value="Unassembled WGS sequence"/>
</dbReference>
<proteinExistence type="predicted"/>
<evidence type="ECO:0000313" key="3">
    <source>
        <dbReference type="Proteomes" id="UP000824540"/>
    </source>
</evidence>
<keyword evidence="3" id="KW-1185">Reference proteome</keyword>
<evidence type="ECO:0000256" key="1">
    <source>
        <dbReference type="SAM" id="MobiDB-lite"/>
    </source>
</evidence>
<feature type="compositionally biased region" description="Acidic residues" evidence="1">
    <location>
        <begin position="16"/>
        <end position="31"/>
    </location>
</feature>
<dbReference type="EMBL" id="JAFBMS010000071">
    <property type="protein sequence ID" value="KAG9338181.1"/>
    <property type="molecule type" value="Genomic_DNA"/>
</dbReference>
<evidence type="ECO:0000313" key="2">
    <source>
        <dbReference type="EMBL" id="KAG9338181.1"/>
    </source>
</evidence>
<comment type="caution">
    <text evidence="2">The sequence shown here is derived from an EMBL/GenBank/DDBJ whole genome shotgun (WGS) entry which is preliminary data.</text>
</comment>
<gene>
    <name evidence="2" type="ORF">JZ751_026931</name>
</gene>
<name>A0A8T2NGY7_9TELE</name>